<dbReference type="CDD" id="cd00616">
    <property type="entry name" value="AHBA_syn"/>
    <property type="match status" value="1"/>
</dbReference>
<comment type="similarity">
    <text evidence="1 4">Belongs to the DegT/DnrJ/EryC1 family.</text>
</comment>
<dbReference type="AlphaFoldDB" id="A0A098QTD6"/>
<evidence type="ECO:0000256" key="2">
    <source>
        <dbReference type="PIRSR" id="PIRSR000390-1"/>
    </source>
</evidence>
<dbReference type="PIRSF" id="PIRSF000390">
    <property type="entry name" value="PLP_StrS"/>
    <property type="match status" value="1"/>
</dbReference>
<dbReference type="GO" id="GO:0030170">
    <property type="term" value="F:pyridoxal phosphate binding"/>
    <property type="evidence" value="ECO:0007669"/>
    <property type="project" value="TreeGrafter"/>
</dbReference>
<dbReference type="GO" id="GO:0000271">
    <property type="term" value="P:polysaccharide biosynthetic process"/>
    <property type="evidence" value="ECO:0007669"/>
    <property type="project" value="TreeGrafter"/>
</dbReference>
<gene>
    <name evidence="5" type="ORF">DC28_12895</name>
</gene>
<dbReference type="OrthoDB" id="9810913at2"/>
<dbReference type="eggNOG" id="COG0399">
    <property type="taxonomic scope" value="Bacteria"/>
</dbReference>
<feature type="modified residue" description="N6-(pyridoxal phosphate)lysine" evidence="3">
    <location>
        <position position="185"/>
    </location>
</feature>
<evidence type="ECO:0000256" key="1">
    <source>
        <dbReference type="ARBA" id="ARBA00037999"/>
    </source>
</evidence>
<dbReference type="Pfam" id="PF01041">
    <property type="entry name" value="DegT_DnrJ_EryC1"/>
    <property type="match status" value="1"/>
</dbReference>
<dbReference type="PANTHER" id="PTHR30244:SF34">
    <property type="entry name" value="DTDP-4-AMINO-4,6-DIDEOXYGALACTOSE TRANSAMINASE"/>
    <property type="match status" value="1"/>
</dbReference>
<proteinExistence type="inferred from homology"/>
<sequence length="373" mass="41928">MAYKIPLAEPSLGQEELQAVQSVVQRNWLTMGPVTNEFEKMFAEKIGVKYAFSVSNCTAALHMACLSIGLGPGDEVLCPVLSFVATANAIEYTGAQAVFVNPKSVSDLTLDPEEIEKKITPNTKAIMVMHYGGYSVEMGKILSIANKYDLHIIEDCAHSILGKNSDGSYLGTKGNIACFSFYGNKNMTTGEGGMVVTNSDDYADTLKLLRSHGMTTLSFDRFKGHASEYEVRLLGYNYRLDDLRASIGIEQLKKVEGFNQRRQELVTRYFDQLINNSNIFIPFLERILSESACHLMVIIPKENPDGLREYLSSNGIQTSRHYKLISDFSYYKNHKFKLNEPLLNNIVTLPLYPTLRDEEVDYICSMINKFYDS</sequence>
<dbReference type="SUPFAM" id="SSF53383">
    <property type="entry name" value="PLP-dependent transferases"/>
    <property type="match status" value="1"/>
</dbReference>
<evidence type="ECO:0000256" key="3">
    <source>
        <dbReference type="PIRSR" id="PIRSR000390-2"/>
    </source>
</evidence>
<feature type="active site" description="Proton acceptor" evidence="2">
    <location>
        <position position="185"/>
    </location>
</feature>
<dbReference type="Gene3D" id="3.40.640.10">
    <property type="entry name" value="Type I PLP-dependent aspartate aminotransferase-like (Major domain)"/>
    <property type="match status" value="1"/>
</dbReference>
<dbReference type="EMBL" id="JNUP01000069">
    <property type="protein sequence ID" value="KGE71140.1"/>
    <property type="molecule type" value="Genomic_DNA"/>
</dbReference>
<dbReference type="InterPro" id="IPR015422">
    <property type="entry name" value="PyrdxlP-dep_Trfase_small"/>
</dbReference>
<dbReference type="Proteomes" id="UP000029692">
    <property type="component" value="Unassembled WGS sequence"/>
</dbReference>
<protein>
    <recommendedName>
        <fullName evidence="7">DegT/DnrJ/EryC1/StrS aminotransferase</fullName>
    </recommendedName>
</protein>
<dbReference type="InterPro" id="IPR015421">
    <property type="entry name" value="PyrdxlP-dep_Trfase_major"/>
</dbReference>
<evidence type="ECO:0000313" key="6">
    <source>
        <dbReference type="Proteomes" id="UP000029692"/>
    </source>
</evidence>
<dbReference type="InterPro" id="IPR000653">
    <property type="entry name" value="DegT/StrS_aminotransferase"/>
</dbReference>
<dbReference type="InterPro" id="IPR015424">
    <property type="entry name" value="PyrdxlP-dep_Trfase"/>
</dbReference>
<reference evidence="5 6" key="1">
    <citation type="submission" date="2014-05" db="EMBL/GenBank/DDBJ databases">
        <title>De novo Genome Sequence of Spirocheata sp.</title>
        <authorList>
            <person name="Shivani Y."/>
            <person name="Subhash Y."/>
            <person name="Tushar L."/>
            <person name="Sasikala C."/>
            <person name="Ramana C.V."/>
        </authorList>
    </citation>
    <scope>NUCLEOTIDE SEQUENCE [LARGE SCALE GENOMIC DNA]</scope>
    <source>
        <strain evidence="5 6">JC230</strain>
    </source>
</reference>
<organism evidence="5 6">
    <name type="scientific">Spirochaeta lutea</name>
    <dbReference type="NCBI Taxonomy" id="1480694"/>
    <lineage>
        <taxon>Bacteria</taxon>
        <taxon>Pseudomonadati</taxon>
        <taxon>Spirochaetota</taxon>
        <taxon>Spirochaetia</taxon>
        <taxon>Spirochaetales</taxon>
        <taxon>Spirochaetaceae</taxon>
        <taxon>Spirochaeta</taxon>
    </lineage>
</organism>
<dbReference type="Gene3D" id="3.90.1150.10">
    <property type="entry name" value="Aspartate Aminotransferase, domain 1"/>
    <property type="match status" value="1"/>
</dbReference>
<comment type="caution">
    <text evidence="5">The sequence shown here is derived from an EMBL/GenBank/DDBJ whole genome shotgun (WGS) entry which is preliminary data.</text>
</comment>
<accession>A0A098QTD6</accession>
<dbReference type="STRING" id="1480694.DC28_12895"/>
<evidence type="ECO:0008006" key="7">
    <source>
        <dbReference type="Google" id="ProtNLM"/>
    </source>
</evidence>
<evidence type="ECO:0000313" key="5">
    <source>
        <dbReference type="EMBL" id="KGE71140.1"/>
    </source>
</evidence>
<dbReference type="RefSeq" id="WP_037549261.1">
    <property type="nucleotide sequence ID" value="NZ_JNUP01000069.1"/>
</dbReference>
<name>A0A098QTD6_9SPIO</name>
<evidence type="ECO:0000256" key="4">
    <source>
        <dbReference type="RuleBase" id="RU004508"/>
    </source>
</evidence>
<keyword evidence="3 4" id="KW-0663">Pyridoxal phosphate</keyword>
<dbReference type="GO" id="GO:0008483">
    <property type="term" value="F:transaminase activity"/>
    <property type="evidence" value="ECO:0007669"/>
    <property type="project" value="TreeGrafter"/>
</dbReference>
<keyword evidence="6" id="KW-1185">Reference proteome</keyword>
<dbReference type="PANTHER" id="PTHR30244">
    <property type="entry name" value="TRANSAMINASE"/>
    <property type="match status" value="1"/>
</dbReference>